<keyword evidence="2" id="KW-0732">Signal</keyword>
<feature type="active site" description="Nucleophile" evidence="1">
    <location>
        <position position="315"/>
    </location>
</feature>
<dbReference type="PANTHER" id="PTHR41533:SF2">
    <property type="entry name" value="BLR7131 PROTEIN"/>
    <property type="match status" value="1"/>
</dbReference>
<dbReference type="Pfam" id="PF20142">
    <property type="entry name" value="Scaffold"/>
    <property type="match status" value="1"/>
</dbReference>
<gene>
    <name evidence="4" type="ORF">KY084_09405</name>
</gene>
<reference evidence="4 5" key="1">
    <citation type="submission" date="2021-07" db="EMBL/GenBank/DDBJ databases">
        <title>Stakelama flava sp. nov., a novel endophytic bacterium isolated from branch of Kandelia candel.</title>
        <authorList>
            <person name="Tuo L."/>
        </authorList>
    </citation>
    <scope>NUCLEOTIDE SEQUENCE [LARGE SCALE GENOMIC DNA]</scope>
    <source>
        <strain evidence="4 5">CBK3Z-3</strain>
    </source>
</reference>
<dbReference type="CDD" id="cd16913">
    <property type="entry name" value="YkuD_like"/>
    <property type="match status" value="1"/>
</dbReference>
<proteinExistence type="predicted"/>
<accession>A0ABS6XLL1</accession>
<comment type="pathway">
    <text evidence="1">Cell wall biogenesis; peptidoglycan biosynthesis.</text>
</comment>
<evidence type="ECO:0000313" key="5">
    <source>
        <dbReference type="Proteomes" id="UP001197214"/>
    </source>
</evidence>
<name>A0ABS6XLL1_9SPHN</name>
<feature type="chain" id="PRO_5046036765" evidence="2">
    <location>
        <begin position="24"/>
        <end position="388"/>
    </location>
</feature>
<feature type="domain" description="L,D-TPase catalytic" evidence="3">
    <location>
        <begin position="181"/>
        <end position="358"/>
    </location>
</feature>
<dbReference type="InterPro" id="IPR005490">
    <property type="entry name" value="LD_TPept_cat_dom"/>
</dbReference>
<feature type="active site" description="Proton donor/acceptor" evidence="1">
    <location>
        <position position="296"/>
    </location>
</feature>
<evidence type="ECO:0000313" key="4">
    <source>
        <dbReference type="EMBL" id="MBW4331088.1"/>
    </source>
</evidence>
<keyword evidence="1" id="KW-0961">Cell wall biogenesis/degradation</keyword>
<dbReference type="PANTHER" id="PTHR41533">
    <property type="entry name" value="L,D-TRANSPEPTIDASE HI_1667-RELATED"/>
    <property type="match status" value="1"/>
</dbReference>
<comment type="caution">
    <text evidence="4">The sequence shown here is derived from an EMBL/GenBank/DDBJ whole genome shotgun (WGS) entry which is preliminary data.</text>
</comment>
<protein>
    <submittedName>
        <fullName evidence="4">L,D-transpeptidase family protein</fullName>
    </submittedName>
</protein>
<dbReference type="RefSeq" id="WP_219238198.1">
    <property type="nucleotide sequence ID" value="NZ_JAHWZX010000007.1"/>
</dbReference>
<feature type="signal peptide" evidence="2">
    <location>
        <begin position="1"/>
        <end position="23"/>
    </location>
</feature>
<sequence length="388" mass="42556">MTIAFLFRAALPPLALIAAPAMAQQVPSPAPAVDEAVQPSWTDSDIAALAQAVKMAKLEGLDPADYDADALERTANAAGPGRDALATRIAMKLAHDYYEGAGTPDSKRWHFDRGNPDYRDWLNKALADHRIGEALDDLLPRHPDYAKLRSALSKCTAAARCRTLKINMNRWRRLPRDLGTRYVWVNLPSYRVDLIENRAVEESHRAIIGKTATESPAFASTITGVTVNPWWNVPSSIAKDGLAARVRANPKGEAAKGYVGVETADGGFRVRQKPGPQNSLGRIKIEMPNDYAIYLHDTPARSLFDKDKRAFSHGCIRVQDPQKLAEALLPAIDRPSVAEALKSGETRTIDAHPPVRVYIVYLTAQPDPDAPDGVRVLDDVYGWDKAEA</sequence>
<dbReference type="EMBL" id="JAHWZX010000007">
    <property type="protein sequence ID" value="MBW4331088.1"/>
    <property type="molecule type" value="Genomic_DNA"/>
</dbReference>
<dbReference type="Pfam" id="PF03734">
    <property type="entry name" value="YkuD"/>
    <property type="match status" value="1"/>
</dbReference>
<dbReference type="InterPro" id="IPR052905">
    <property type="entry name" value="LD-transpeptidase_YkuD-like"/>
</dbReference>
<organism evidence="4 5">
    <name type="scientific">Stakelama flava</name>
    <dbReference type="NCBI Taxonomy" id="2860338"/>
    <lineage>
        <taxon>Bacteria</taxon>
        <taxon>Pseudomonadati</taxon>
        <taxon>Pseudomonadota</taxon>
        <taxon>Alphaproteobacteria</taxon>
        <taxon>Sphingomonadales</taxon>
        <taxon>Sphingomonadaceae</taxon>
        <taxon>Stakelama</taxon>
    </lineage>
</organism>
<evidence type="ECO:0000256" key="2">
    <source>
        <dbReference type="SAM" id="SignalP"/>
    </source>
</evidence>
<dbReference type="InterPro" id="IPR045380">
    <property type="entry name" value="LD_TPept_scaffold_dom"/>
</dbReference>
<evidence type="ECO:0000259" key="3">
    <source>
        <dbReference type="PROSITE" id="PS52029"/>
    </source>
</evidence>
<keyword evidence="1" id="KW-0573">Peptidoglycan synthesis</keyword>
<evidence type="ECO:0000256" key="1">
    <source>
        <dbReference type="PROSITE-ProRule" id="PRU01373"/>
    </source>
</evidence>
<dbReference type="Proteomes" id="UP001197214">
    <property type="component" value="Unassembled WGS sequence"/>
</dbReference>
<keyword evidence="1" id="KW-0133">Cell shape</keyword>
<keyword evidence="5" id="KW-1185">Reference proteome</keyword>
<dbReference type="PROSITE" id="PS52029">
    <property type="entry name" value="LD_TPASE"/>
    <property type="match status" value="1"/>
</dbReference>